<proteinExistence type="predicted"/>
<evidence type="ECO:0000256" key="1">
    <source>
        <dbReference type="SAM" id="MobiDB-lite"/>
    </source>
</evidence>
<dbReference type="EMBL" id="BAAALF010000051">
    <property type="protein sequence ID" value="GAA1240027.1"/>
    <property type="molecule type" value="Genomic_DNA"/>
</dbReference>
<dbReference type="Proteomes" id="UP001500037">
    <property type="component" value="Unassembled WGS sequence"/>
</dbReference>
<accession>A0ABP4GVG9</accession>
<feature type="compositionally biased region" description="Basic and acidic residues" evidence="1">
    <location>
        <begin position="16"/>
        <end position="25"/>
    </location>
</feature>
<protein>
    <submittedName>
        <fullName evidence="2">Uncharacterized protein</fullName>
    </submittedName>
</protein>
<feature type="region of interest" description="Disordered" evidence="1">
    <location>
        <begin position="1"/>
        <end position="29"/>
    </location>
</feature>
<sequence>MRARLARAPGGVPDWSTRDGPDRRRAGPGRGVFVEGLRAVVVGCRPLTHAPVAYSAMAVR</sequence>
<comment type="caution">
    <text evidence="2">The sequence shown here is derived from an EMBL/GenBank/DDBJ whole genome shotgun (WGS) entry which is preliminary data.</text>
</comment>
<evidence type="ECO:0000313" key="2">
    <source>
        <dbReference type="EMBL" id="GAA1240027.1"/>
    </source>
</evidence>
<organism evidence="2 3">
    <name type="scientific">Kitasatospora nipponensis</name>
    <dbReference type="NCBI Taxonomy" id="258049"/>
    <lineage>
        <taxon>Bacteria</taxon>
        <taxon>Bacillati</taxon>
        <taxon>Actinomycetota</taxon>
        <taxon>Actinomycetes</taxon>
        <taxon>Kitasatosporales</taxon>
        <taxon>Streptomycetaceae</taxon>
        <taxon>Kitasatospora</taxon>
    </lineage>
</organism>
<reference evidence="3" key="1">
    <citation type="journal article" date="2019" name="Int. J. Syst. Evol. Microbiol.">
        <title>The Global Catalogue of Microorganisms (GCM) 10K type strain sequencing project: providing services to taxonomists for standard genome sequencing and annotation.</title>
        <authorList>
            <consortium name="The Broad Institute Genomics Platform"/>
            <consortium name="The Broad Institute Genome Sequencing Center for Infectious Disease"/>
            <person name="Wu L."/>
            <person name="Ma J."/>
        </authorList>
    </citation>
    <scope>NUCLEOTIDE SEQUENCE [LARGE SCALE GENOMIC DNA]</scope>
    <source>
        <strain evidence="3">JCM 13004</strain>
    </source>
</reference>
<name>A0ABP4GVG9_9ACTN</name>
<keyword evidence="3" id="KW-1185">Reference proteome</keyword>
<evidence type="ECO:0000313" key="3">
    <source>
        <dbReference type="Proteomes" id="UP001500037"/>
    </source>
</evidence>
<gene>
    <name evidence="2" type="ORF">GCM10009665_33630</name>
</gene>